<comment type="caution">
    <text evidence="4">The sequence shown here is derived from an EMBL/GenBank/DDBJ whole genome shotgun (WGS) entry which is preliminary data.</text>
</comment>
<dbReference type="AlphaFoldDB" id="A0A062U310"/>
<organism evidence="4 5">
    <name type="scientific">Hyphomonas beringensis</name>
    <dbReference type="NCBI Taxonomy" id="1280946"/>
    <lineage>
        <taxon>Bacteria</taxon>
        <taxon>Pseudomonadati</taxon>
        <taxon>Pseudomonadota</taxon>
        <taxon>Alphaproteobacteria</taxon>
        <taxon>Hyphomonadales</taxon>
        <taxon>Hyphomonadaceae</taxon>
        <taxon>Hyphomonas</taxon>
    </lineage>
</organism>
<evidence type="ECO:0000256" key="3">
    <source>
        <dbReference type="SAM" id="SignalP"/>
    </source>
</evidence>
<feature type="signal peptide" evidence="3">
    <location>
        <begin position="1"/>
        <end position="25"/>
    </location>
</feature>
<evidence type="ECO:0000313" key="4">
    <source>
        <dbReference type="EMBL" id="KCZ54691.1"/>
    </source>
</evidence>
<feature type="chain" id="PRO_5001614087" evidence="3">
    <location>
        <begin position="26"/>
        <end position="500"/>
    </location>
</feature>
<accession>A0A062U310</accession>
<dbReference type="EMBL" id="AWFF01000035">
    <property type="protein sequence ID" value="KCZ54691.1"/>
    <property type="molecule type" value="Genomic_DNA"/>
</dbReference>
<feature type="coiled-coil region" evidence="1">
    <location>
        <begin position="288"/>
        <end position="322"/>
    </location>
</feature>
<gene>
    <name evidence="4" type="ORF">HY29_13500</name>
</gene>
<protein>
    <submittedName>
        <fullName evidence="4">Uncharacterized protein</fullName>
    </submittedName>
</protein>
<keyword evidence="3" id="KW-0732">Signal</keyword>
<dbReference type="eggNOG" id="ENOG50337E1">
    <property type="taxonomic scope" value="Bacteria"/>
</dbReference>
<dbReference type="PATRIC" id="fig|1280946.3.peg.1712"/>
<keyword evidence="5" id="KW-1185">Reference proteome</keyword>
<feature type="compositionally biased region" description="Polar residues" evidence="2">
    <location>
        <begin position="484"/>
        <end position="500"/>
    </location>
</feature>
<reference evidence="4 5" key="1">
    <citation type="journal article" date="2014" name="Antonie Van Leeuwenhoek">
        <title>Hyphomonas beringensis sp. nov. and Hyphomonas chukchiensis sp. nov., isolated from surface seawater of the Bering Sea and Chukchi Sea.</title>
        <authorList>
            <person name="Li C."/>
            <person name="Lai Q."/>
            <person name="Li G."/>
            <person name="Dong C."/>
            <person name="Wang J."/>
            <person name="Liao Y."/>
            <person name="Shao Z."/>
        </authorList>
    </citation>
    <scope>NUCLEOTIDE SEQUENCE [LARGE SCALE GENOMIC DNA]</scope>
    <source>
        <strain evidence="4 5">25B14_1</strain>
    </source>
</reference>
<evidence type="ECO:0000256" key="1">
    <source>
        <dbReference type="SAM" id="Coils"/>
    </source>
</evidence>
<keyword evidence="1" id="KW-0175">Coiled coil</keyword>
<feature type="region of interest" description="Disordered" evidence="2">
    <location>
        <begin position="469"/>
        <end position="500"/>
    </location>
</feature>
<sequence length="500" mass="53072">MGNGTMKKLIWVFAAVCLLAGEAFGDVITLDDCKSGKPDGVAAADFQVVCATLQAAQNHDAGLIKAAAEAEKLKAEAESAKIAAQTASKYSDAEKLKALTPEFDPDKSGGVDVKEGGGKIEGELLALAALKRSAQEICSKTSKEVSGNIYIRTAGEADPSRADILFKFQLKYLKTLYDQGVEQENTLNIAIAKFEDDLDVTRRLYEDEGKKAGLVPEVLAFQAVGNAVAGFTQLFATDFTVGGVKVSEYDQALVSEVVGCLDSSNKFSAGSFNGSIVKVDEIALIDDLNKKKADLTNLENQKKNFESRITKLDEALAVLAEKVDEEDEPAPSGPVDTVTELKISLAAIKAKANEYAGTVASYRKSYDELIKALGTVDGPLAMSELLRSRAFAKKEFKYTLELKIDSAGGSFYTKKNVWSSLGDMPFEVAGGATVHFVLYDGTGAIKASGAMGAHSGYYEVDDIPSSKTKIEPKLVVGPEEDKSGAQSTNLPASQAGNGSS</sequence>
<dbReference type="Proteomes" id="UP000027037">
    <property type="component" value="Unassembled WGS sequence"/>
</dbReference>
<evidence type="ECO:0000256" key="2">
    <source>
        <dbReference type="SAM" id="MobiDB-lite"/>
    </source>
</evidence>
<evidence type="ECO:0000313" key="5">
    <source>
        <dbReference type="Proteomes" id="UP000027037"/>
    </source>
</evidence>
<name>A0A062U310_9PROT</name>
<proteinExistence type="predicted"/>